<feature type="domain" description="GH84" evidence="3">
    <location>
        <begin position="1"/>
        <end position="262"/>
    </location>
</feature>
<sequence length="410" mass="47776">VDQRYQLFQWIQDWDGMNTYMYAPKDDLYHRSKWRELYPVPSLQELQALADTCRQKELQFIYAIAPGLDITYSDENDWDYLLKKINQVQSIGVNQFAILFDDIPPELSDQDQIEFSSFAGAQAHVTNRLFEYLSNSSLVFCPTVYCGRMADYDVPGNVYLNELGQSLIKGIDIFWTGPEVVSKEIPVESIQELRRIIKRKPIIWDNLHANDYDIRQIFFGPYTGRSLELKDELAGILSNPNCQFWANYNPLKTLAVFNAASESWDPRQAFLDSSKEWMRYFGNDELIEEEILLLGDCFYSPGHMGDRGIQLVESVHCFMNHDPADWGVHLDSFKKLEAVLNSLCMKLMAASNRDLLYDFYLALWELREEMEYVSKWVEWKLTGKGEFKSPEIVPRRQGIIYAIQKVIHPD</sequence>
<dbReference type="InterPro" id="IPR051822">
    <property type="entry name" value="Glycosyl_Hydrolase_84"/>
</dbReference>
<dbReference type="Gene3D" id="1.20.58.240">
    <property type="entry name" value="STAT, domain 1"/>
    <property type="match status" value="1"/>
</dbReference>
<dbReference type="GO" id="GO:0016231">
    <property type="term" value="F:beta-N-acetylglucosaminidase activity"/>
    <property type="evidence" value="ECO:0007669"/>
    <property type="project" value="TreeGrafter"/>
</dbReference>
<name>A0A381QDX3_9ZZZZ</name>
<dbReference type="InterPro" id="IPR017853">
    <property type="entry name" value="GH"/>
</dbReference>
<evidence type="ECO:0000256" key="1">
    <source>
        <dbReference type="ARBA" id="ARBA00022801"/>
    </source>
</evidence>
<dbReference type="PANTHER" id="PTHR13170">
    <property type="entry name" value="O-GLCNACASE"/>
    <property type="match status" value="1"/>
</dbReference>
<reference evidence="4" key="1">
    <citation type="submission" date="2018-05" db="EMBL/GenBank/DDBJ databases">
        <authorList>
            <person name="Lanie J.A."/>
            <person name="Ng W.-L."/>
            <person name="Kazmierczak K.M."/>
            <person name="Andrzejewski T.M."/>
            <person name="Davidsen T.M."/>
            <person name="Wayne K.J."/>
            <person name="Tettelin H."/>
            <person name="Glass J.I."/>
            <person name="Rusch D."/>
            <person name="Podicherti R."/>
            <person name="Tsui H.-C.T."/>
            <person name="Winkler M.E."/>
        </authorList>
    </citation>
    <scope>NUCLEOTIDE SEQUENCE</scope>
</reference>
<dbReference type="PROSITE" id="PS52009">
    <property type="entry name" value="GH84"/>
    <property type="match status" value="1"/>
</dbReference>
<dbReference type="PANTHER" id="PTHR13170:SF16">
    <property type="entry name" value="PROTEIN O-GLCNACASE"/>
    <property type="match status" value="1"/>
</dbReference>
<dbReference type="GO" id="GO:0009100">
    <property type="term" value="P:glycoprotein metabolic process"/>
    <property type="evidence" value="ECO:0007669"/>
    <property type="project" value="TreeGrafter"/>
</dbReference>
<dbReference type="InterPro" id="IPR011496">
    <property type="entry name" value="O-GlcNAcase_cat"/>
</dbReference>
<dbReference type="AlphaFoldDB" id="A0A381QDX3"/>
<gene>
    <name evidence="4" type="ORF">METZ01_LOCUS30054</name>
</gene>
<protein>
    <recommendedName>
        <fullName evidence="3">GH84 domain-containing protein</fullName>
    </recommendedName>
</protein>
<dbReference type="Pfam" id="PF07555">
    <property type="entry name" value="NAGidase"/>
    <property type="match status" value="1"/>
</dbReference>
<evidence type="ECO:0000256" key="2">
    <source>
        <dbReference type="ARBA" id="ARBA00023295"/>
    </source>
</evidence>
<dbReference type="EMBL" id="UINC01001307">
    <property type="protein sequence ID" value="SUZ77200.1"/>
    <property type="molecule type" value="Genomic_DNA"/>
</dbReference>
<evidence type="ECO:0000259" key="3">
    <source>
        <dbReference type="PROSITE" id="PS52009"/>
    </source>
</evidence>
<organism evidence="4">
    <name type="scientific">marine metagenome</name>
    <dbReference type="NCBI Taxonomy" id="408172"/>
    <lineage>
        <taxon>unclassified sequences</taxon>
        <taxon>metagenomes</taxon>
        <taxon>ecological metagenomes</taxon>
    </lineage>
</organism>
<proteinExistence type="predicted"/>
<evidence type="ECO:0000313" key="4">
    <source>
        <dbReference type="EMBL" id="SUZ77200.1"/>
    </source>
</evidence>
<dbReference type="SUPFAM" id="SSF51445">
    <property type="entry name" value="(Trans)glycosidases"/>
    <property type="match status" value="1"/>
</dbReference>
<keyword evidence="1" id="KW-0378">Hydrolase</keyword>
<feature type="non-terminal residue" evidence="4">
    <location>
        <position position="1"/>
    </location>
</feature>
<keyword evidence="2" id="KW-0326">Glycosidase</keyword>
<dbReference type="Gene3D" id="3.20.20.80">
    <property type="entry name" value="Glycosidases"/>
    <property type="match status" value="1"/>
</dbReference>
<accession>A0A381QDX3</accession>